<dbReference type="Gene3D" id="3.30.700.10">
    <property type="entry name" value="Glycoprotein, Type 4 Pilin"/>
    <property type="match status" value="1"/>
</dbReference>
<dbReference type="AlphaFoldDB" id="A0A328C7K0"/>
<dbReference type="Pfam" id="PF07963">
    <property type="entry name" value="N_methyl"/>
    <property type="match status" value="1"/>
</dbReference>
<name>A0A328C7K0_9DELT</name>
<evidence type="ECO:0000313" key="2">
    <source>
        <dbReference type="EMBL" id="RAL22778.1"/>
    </source>
</evidence>
<dbReference type="InterPro" id="IPR012902">
    <property type="entry name" value="N_methyl_site"/>
</dbReference>
<accession>A0A328C7K0</accession>
<gene>
    <name evidence="2" type="ORF">DL240_07725</name>
</gene>
<keyword evidence="3" id="KW-1185">Reference proteome</keyword>
<dbReference type="RefSeq" id="WP_111729306.1">
    <property type="nucleotide sequence ID" value="NZ_QHKO01000003.1"/>
</dbReference>
<keyword evidence="1" id="KW-0812">Transmembrane</keyword>
<organism evidence="2 3">
    <name type="scientific">Lujinxingia litoralis</name>
    <dbReference type="NCBI Taxonomy" id="2211119"/>
    <lineage>
        <taxon>Bacteria</taxon>
        <taxon>Deltaproteobacteria</taxon>
        <taxon>Bradymonadales</taxon>
        <taxon>Lujinxingiaceae</taxon>
        <taxon>Lujinxingia</taxon>
    </lineage>
</organism>
<dbReference type="InterPro" id="IPR045584">
    <property type="entry name" value="Pilin-like"/>
</dbReference>
<evidence type="ECO:0000256" key="1">
    <source>
        <dbReference type="SAM" id="Phobius"/>
    </source>
</evidence>
<protein>
    <recommendedName>
        <fullName evidence="4">Prepilin-type N-terminal cleavage/methylation domain-containing protein</fullName>
    </recommendedName>
</protein>
<dbReference type="Proteomes" id="UP000249169">
    <property type="component" value="Unassembled WGS sequence"/>
</dbReference>
<keyword evidence="1" id="KW-0472">Membrane</keyword>
<dbReference type="NCBIfam" id="TIGR02532">
    <property type="entry name" value="IV_pilin_GFxxxE"/>
    <property type="match status" value="1"/>
</dbReference>
<evidence type="ECO:0000313" key="3">
    <source>
        <dbReference type="Proteomes" id="UP000249169"/>
    </source>
</evidence>
<feature type="transmembrane region" description="Helical" evidence="1">
    <location>
        <begin position="26"/>
        <end position="46"/>
    </location>
</feature>
<dbReference type="PROSITE" id="PS00409">
    <property type="entry name" value="PROKAR_NTER_METHYL"/>
    <property type="match status" value="1"/>
</dbReference>
<comment type="caution">
    <text evidence="2">The sequence shown here is derived from an EMBL/GenBank/DDBJ whole genome shotgun (WGS) entry which is preliminary data.</text>
</comment>
<sequence>MNTLALRIASLLPAAARVDRRGMTLVELMIVVAIVGVLAALGGMSYSKYIQKGKVTQLKQYAMDIARGQEQFRARNNRYYEPTTMYSASLAEAQRPEWTNLLEFSSTVGHGVTIEVEANVGGACTICPAGVTPTGAGAENAPWFGVLVTQSELGNDALMVFFANDMPEPIEILP</sequence>
<dbReference type="OrthoDB" id="5507661at2"/>
<proteinExistence type="predicted"/>
<reference evidence="2 3" key="1">
    <citation type="submission" date="2018-05" db="EMBL/GenBank/DDBJ databases">
        <title>Lujinxingia marina gen. nov. sp. nov., a new facultative anaerobic member of the class Deltaproteobacteria, and proposal of Lujinxingaceae fam. nov.</title>
        <authorList>
            <person name="Li C.-M."/>
        </authorList>
    </citation>
    <scope>NUCLEOTIDE SEQUENCE [LARGE SCALE GENOMIC DNA]</scope>
    <source>
        <strain evidence="2 3">B210</strain>
    </source>
</reference>
<evidence type="ECO:0008006" key="4">
    <source>
        <dbReference type="Google" id="ProtNLM"/>
    </source>
</evidence>
<dbReference type="EMBL" id="QHKO01000003">
    <property type="protein sequence ID" value="RAL22778.1"/>
    <property type="molecule type" value="Genomic_DNA"/>
</dbReference>
<dbReference type="SUPFAM" id="SSF54523">
    <property type="entry name" value="Pili subunits"/>
    <property type="match status" value="1"/>
</dbReference>
<keyword evidence="1" id="KW-1133">Transmembrane helix</keyword>